<dbReference type="HAMAP" id="MF_00839">
    <property type="entry name" value="HPF"/>
    <property type="match status" value="1"/>
</dbReference>
<dbReference type="AlphaFoldDB" id="A0A412PF46"/>
<dbReference type="NCBIfam" id="TIGR00741">
    <property type="entry name" value="yfiA"/>
    <property type="match status" value="1"/>
</dbReference>
<evidence type="ECO:0000256" key="3">
    <source>
        <dbReference type="SAM" id="Coils"/>
    </source>
</evidence>
<dbReference type="InterPro" id="IPR050574">
    <property type="entry name" value="HPF/YfiA_ribosome-assoc"/>
</dbReference>
<protein>
    <recommendedName>
        <fullName evidence="2">Ribosome hibernation promoting factor</fullName>
        <shortName evidence="2">HPF</shortName>
    </recommendedName>
</protein>
<dbReference type="Gene3D" id="3.30.160.100">
    <property type="entry name" value="Ribosome hibernation promotion factor-like"/>
    <property type="match status" value="1"/>
</dbReference>
<gene>
    <name evidence="5" type="primary">raiA</name>
    <name evidence="2" type="synonym">hpf</name>
    <name evidence="5" type="ORF">DWX20_05575</name>
</gene>
<comment type="function">
    <text evidence="2">Required for dimerization of active 70S ribosomes into 100S ribosomes in stationary phase; 100S ribosomes are translationally inactive and sometimes present during exponential growth.</text>
</comment>
<dbReference type="GO" id="GO:0043024">
    <property type="term" value="F:ribosomal small subunit binding"/>
    <property type="evidence" value="ECO:0007669"/>
    <property type="project" value="TreeGrafter"/>
</dbReference>
<feature type="domain" description="Sigma 54 modulation/S30EA ribosomal protein C-terminal" evidence="4">
    <location>
        <begin position="120"/>
        <end position="170"/>
    </location>
</feature>
<sequence>MRFEIVGKNVAVTPAMRTKIEEKLSALDKYLLIDENTIARVLARVYPNSQKVEVTIPSRVGILRAEVVHDDFYAAVDLAIDKLEDQIRRQKTRLNKKHREHLANAFIDTQLIEEENSIPVKTKTVNAEEMDLDTAIMKMELSGHNFYIYTDDETETVSVVYRRASGGYGLLEVSK</sequence>
<comment type="caution">
    <text evidence="5">The sequence shown here is derived from an EMBL/GenBank/DDBJ whole genome shotgun (WGS) entry which is preliminary data.</text>
</comment>
<dbReference type="CDD" id="cd00552">
    <property type="entry name" value="RaiA"/>
    <property type="match status" value="1"/>
</dbReference>
<comment type="subunit">
    <text evidence="2">Interacts with 100S ribosomes.</text>
</comment>
<dbReference type="Pfam" id="PF02482">
    <property type="entry name" value="Ribosomal_S30AE"/>
    <property type="match status" value="1"/>
</dbReference>
<accession>A0A412PF46</accession>
<name>A0A412PF46_9FIRM</name>
<dbReference type="PANTHER" id="PTHR33231">
    <property type="entry name" value="30S RIBOSOMAL PROTEIN"/>
    <property type="match status" value="1"/>
</dbReference>
<dbReference type="InterPro" id="IPR038416">
    <property type="entry name" value="Ribosom_S30AE_C_sf"/>
</dbReference>
<dbReference type="GO" id="GO:0022627">
    <property type="term" value="C:cytosolic small ribosomal subunit"/>
    <property type="evidence" value="ECO:0007669"/>
    <property type="project" value="TreeGrafter"/>
</dbReference>
<proteinExistence type="inferred from homology"/>
<reference evidence="5 6" key="1">
    <citation type="submission" date="2018-08" db="EMBL/GenBank/DDBJ databases">
        <title>A genome reference for cultivated species of the human gut microbiota.</title>
        <authorList>
            <person name="Zou Y."/>
            <person name="Xue W."/>
            <person name="Luo G."/>
        </authorList>
    </citation>
    <scope>NUCLEOTIDE SEQUENCE [LARGE SCALE GENOMIC DNA]</scope>
    <source>
        <strain evidence="5 6">AF18-46</strain>
    </source>
</reference>
<dbReference type="InterPro" id="IPR032528">
    <property type="entry name" value="Ribosom_S30AE_C"/>
</dbReference>
<evidence type="ECO:0000313" key="5">
    <source>
        <dbReference type="EMBL" id="RGT56276.1"/>
    </source>
</evidence>
<feature type="coiled-coil region" evidence="3">
    <location>
        <begin position="73"/>
        <end position="100"/>
    </location>
</feature>
<dbReference type="RefSeq" id="WP_006525399.1">
    <property type="nucleotide sequence ID" value="NZ_CABJCF010000002.1"/>
</dbReference>
<keyword evidence="2" id="KW-0963">Cytoplasm</keyword>
<comment type="similarity">
    <text evidence="2">Belongs to the HPF/YfiA ribosome-associated protein family. Long HPF subfamily.</text>
</comment>
<evidence type="ECO:0000256" key="1">
    <source>
        <dbReference type="ARBA" id="ARBA00022845"/>
    </source>
</evidence>
<dbReference type="InterPro" id="IPR003489">
    <property type="entry name" value="RHF/RaiA"/>
</dbReference>
<dbReference type="Gene3D" id="3.30.505.50">
    <property type="entry name" value="Sigma 54 modulation/S30EA ribosomal protein, C-terminal domain"/>
    <property type="match status" value="1"/>
</dbReference>
<comment type="subcellular location">
    <subcellularLocation>
        <location evidence="2">Cytoplasm</location>
    </subcellularLocation>
</comment>
<dbReference type="Pfam" id="PF16321">
    <property type="entry name" value="Ribosom_S30AE_C"/>
    <property type="match status" value="1"/>
</dbReference>
<evidence type="ECO:0000313" key="6">
    <source>
        <dbReference type="Proteomes" id="UP000284731"/>
    </source>
</evidence>
<dbReference type="PANTHER" id="PTHR33231:SF1">
    <property type="entry name" value="30S RIBOSOMAL PROTEIN"/>
    <property type="match status" value="1"/>
</dbReference>
<organism evidence="5 6">
    <name type="scientific">Solobacterium moorei</name>
    <dbReference type="NCBI Taxonomy" id="102148"/>
    <lineage>
        <taxon>Bacteria</taxon>
        <taxon>Bacillati</taxon>
        <taxon>Bacillota</taxon>
        <taxon>Erysipelotrichia</taxon>
        <taxon>Erysipelotrichales</taxon>
        <taxon>Erysipelotrichaceae</taxon>
        <taxon>Solobacterium</taxon>
    </lineage>
</organism>
<dbReference type="InterPro" id="IPR036567">
    <property type="entry name" value="RHF-like"/>
</dbReference>
<dbReference type="InterPro" id="IPR034694">
    <property type="entry name" value="HPF_long/plastid"/>
</dbReference>
<keyword evidence="3" id="KW-0175">Coiled coil</keyword>
<evidence type="ECO:0000256" key="2">
    <source>
        <dbReference type="HAMAP-Rule" id="MF_00839"/>
    </source>
</evidence>
<dbReference type="GO" id="GO:0045900">
    <property type="term" value="P:negative regulation of translational elongation"/>
    <property type="evidence" value="ECO:0007669"/>
    <property type="project" value="TreeGrafter"/>
</dbReference>
<keyword evidence="1 2" id="KW-0810">Translation regulation</keyword>
<dbReference type="SUPFAM" id="SSF69754">
    <property type="entry name" value="Ribosome binding protein Y (YfiA homologue)"/>
    <property type="match status" value="1"/>
</dbReference>
<dbReference type="EMBL" id="QRWX01000002">
    <property type="protein sequence ID" value="RGT56276.1"/>
    <property type="molecule type" value="Genomic_DNA"/>
</dbReference>
<dbReference type="Proteomes" id="UP000284731">
    <property type="component" value="Unassembled WGS sequence"/>
</dbReference>
<evidence type="ECO:0000259" key="4">
    <source>
        <dbReference type="Pfam" id="PF16321"/>
    </source>
</evidence>